<name>A0A8J3Z2T6_9ACTN</name>
<sequence length="199" mass="21635">MNESRGARTMVDGTGHGLNGSIGREVGTGTTVGGSTGYRFDRLEPDRPPTHPGHIVTVPDHRALDPGDRNFVVAVRLRTVYHFGNIVQKGQATSAGGNFKLQIPSGRVECLFRGSRGSRAVFAKSRINDGRWHSVECERSSEGVTLRIDGRVESRAYGWVGTIDNSYPLTIGGKIDCDQRSVGCDYYAGDIDRIDLGVR</sequence>
<evidence type="ECO:0000313" key="3">
    <source>
        <dbReference type="EMBL" id="GIJ55293.1"/>
    </source>
</evidence>
<protein>
    <recommendedName>
        <fullName evidence="2">Laminin G domain-containing protein</fullName>
    </recommendedName>
</protein>
<dbReference type="AlphaFoldDB" id="A0A8J3Z2T6"/>
<keyword evidence="4" id="KW-1185">Reference proteome</keyword>
<organism evidence="3 4">
    <name type="scientific">Virgisporangium aurantiacum</name>
    <dbReference type="NCBI Taxonomy" id="175570"/>
    <lineage>
        <taxon>Bacteria</taxon>
        <taxon>Bacillati</taxon>
        <taxon>Actinomycetota</taxon>
        <taxon>Actinomycetes</taxon>
        <taxon>Micromonosporales</taxon>
        <taxon>Micromonosporaceae</taxon>
        <taxon>Virgisporangium</taxon>
    </lineage>
</organism>
<dbReference type="Gene3D" id="2.60.120.200">
    <property type="match status" value="1"/>
</dbReference>
<dbReference type="InterPro" id="IPR013320">
    <property type="entry name" value="ConA-like_dom_sf"/>
</dbReference>
<accession>A0A8J3Z2T6</accession>
<comment type="caution">
    <text evidence="3">The sequence shown here is derived from an EMBL/GenBank/DDBJ whole genome shotgun (WGS) entry which is preliminary data.</text>
</comment>
<gene>
    <name evidence="3" type="ORF">Vau01_028090</name>
</gene>
<dbReference type="Pfam" id="PF02210">
    <property type="entry name" value="Laminin_G_2"/>
    <property type="match status" value="1"/>
</dbReference>
<evidence type="ECO:0000259" key="2">
    <source>
        <dbReference type="PROSITE" id="PS50025"/>
    </source>
</evidence>
<feature type="domain" description="Laminin G" evidence="2">
    <location>
        <begin position="45"/>
        <end position="199"/>
    </location>
</feature>
<feature type="region of interest" description="Disordered" evidence="1">
    <location>
        <begin position="1"/>
        <end position="31"/>
    </location>
</feature>
<dbReference type="Proteomes" id="UP000612585">
    <property type="component" value="Unassembled WGS sequence"/>
</dbReference>
<evidence type="ECO:0000313" key="4">
    <source>
        <dbReference type="Proteomes" id="UP000612585"/>
    </source>
</evidence>
<dbReference type="CDD" id="cd00110">
    <property type="entry name" value="LamG"/>
    <property type="match status" value="1"/>
</dbReference>
<dbReference type="PROSITE" id="PS50025">
    <property type="entry name" value="LAM_G_DOMAIN"/>
    <property type="match status" value="1"/>
</dbReference>
<proteinExistence type="predicted"/>
<dbReference type="EMBL" id="BOPG01000016">
    <property type="protein sequence ID" value="GIJ55293.1"/>
    <property type="molecule type" value="Genomic_DNA"/>
</dbReference>
<evidence type="ECO:0000256" key="1">
    <source>
        <dbReference type="SAM" id="MobiDB-lite"/>
    </source>
</evidence>
<dbReference type="InterPro" id="IPR001791">
    <property type="entry name" value="Laminin_G"/>
</dbReference>
<dbReference type="SUPFAM" id="SSF49899">
    <property type="entry name" value="Concanavalin A-like lectins/glucanases"/>
    <property type="match status" value="1"/>
</dbReference>
<reference evidence="3" key="1">
    <citation type="submission" date="2021-01" db="EMBL/GenBank/DDBJ databases">
        <title>Whole genome shotgun sequence of Virgisporangium aurantiacum NBRC 16421.</title>
        <authorList>
            <person name="Komaki H."/>
            <person name="Tamura T."/>
        </authorList>
    </citation>
    <scope>NUCLEOTIDE SEQUENCE</scope>
    <source>
        <strain evidence="3">NBRC 16421</strain>
    </source>
</reference>